<evidence type="ECO:0000313" key="4">
    <source>
        <dbReference type="EMBL" id="GAT11770.1"/>
    </source>
</evidence>
<dbReference type="SUPFAM" id="SSF47823">
    <property type="entry name" value="lambda integrase-like, N-terminal domain"/>
    <property type="match status" value="1"/>
</dbReference>
<keyword evidence="5" id="KW-1185">Reference proteome</keyword>
<dbReference type="CDD" id="cd00397">
    <property type="entry name" value="DNA_BRE_C"/>
    <property type="match status" value="1"/>
</dbReference>
<dbReference type="Gene3D" id="1.10.443.10">
    <property type="entry name" value="Intergrase catalytic core"/>
    <property type="match status" value="1"/>
</dbReference>
<dbReference type="SUPFAM" id="SSF56349">
    <property type="entry name" value="DNA breaking-rejoining enzymes"/>
    <property type="match status" value="1"/>
</dbReference>
<dbReference type="Proteomes" id="UP000069773">
    <property type="component" value="Unassembled WGS sequence"/>
</dbReference>
<evidence type="ECO:0000313" key="5">
    <source>
        <dbReference type="Proteomes" id="UP000069773"/>
    </source>
</evidence>
<dbReference type="InterPro" id="IPR013762">
    <property type="entry name" value="Integrase-like_cat_sf"/>
</dbReference>
<dbReference type="InterPro" id="IPR010998">
    <property type="entry name" value="Integrase_recombinase_N"/>
</dbReference>
<dbReference type="EMBL" id="BCTA01000074">
    <property type="protein sequence ID" value="GAT11770.1"/>
    <property type="molecule type" value="Genomic_DNA"/>
</dbReference>
<accession>A0ABQ0KQI9</accession>
<dbReference type="Pfam" id="PF00589">
    <property type="entry name" value="Phage_integrase"/>
    <property type="match status" value="1"/>
</dbReference>
<comment type="caution">
    <text evidence="4">The sequence shown here is derived from an EMBL/GenBank/DDBJ whole genome shotgun (WGS) entry which is preliminary data.</text>
</comment>
<evidence type="ECO:0000259" key="3">
    <source>
        <dbReference type="PROSITE" id="PS51898"/>
    </source>
</evidence>
<feature type="domain" description="Tyr recombinase" evidence="3">
    <location>
        <begin position="191"/>
        <end position="391"/>
    </location>
</feature>
<organism evidence="4 5">
    <name type="scientific">Mycolicibacterium novocastrense</name>
    <name type="common">Mycobacterium novocastrense</name>
    <dbReference type="NCBI Taxonomy" id="59813"/>
    <lineage>
        <taxon>Bacteria</taxon>
        <taxon>Bacillati</taxon>
        <taxon>Actinomycetota</taxon>
        <taxon>Actinomycetes</taxon>
        <taxon>Mycobacteriales</taxon>
        <taxon>Mycobacteriaceae</taxon>
        <taxon>Mycolicibacterium</taxon>
    </lineage>
</organism>
<dbReference type="PANTHER" id="PTHR30349:SF81">
    <property type="entry name" value="TYROSINE RECOMBINASE XERC"/>
    <property type="match status" value="1"/>
</dbReference>
<protein>
    <submittedName>
        <fullName evidence="4">Site-specific recombinase, phage integrase family</fullName>
    </submittedName>
</protein>
<name>A0ABQ0KQI9_MYCNV</name>
<dbReference type="InterPro" id="IPR050090">
    <property type="entry name" value="Tyrosine_recombinase_XerCD"/>
</dbReference>
<gene>
    <name evidence="4" type="ORF">RMCN_4903</name>
</gene>
<dbReference type="PROSITE" id="PS51898">
    <property type="entry name" value="TYR_RECOMBINASE"/>
    <property type="match status" value="1"/>
</dbReference>
<dbReference type="InterPro" id="IPR002104">
    <property type="entry name" value="Integrase_catalytic"/>
</dbReference>
<evidence type="ECO:0000256" key="1">
    <source>
        <dbReference type="ARBA" id="ARBA00023125"/>
    </source>
</evidence>
<dbReference type="PANTHER" id="PTHR30349">
    <property type="entry name" value="PHAGE INTEGRASE-RELATED"/>
    <property type="match status" value="1"/>
</dbReference>
<dbReference type="Gene3D" id="1.10.150.130">
    <property type="match status" value="1"/>
</dbReference>
<reference evidence="4 5" key="1">
    <citation type="journal article" date="2016" name="Genome Announc.">
        <title>Draft Genome Sequences of Five Rapidly Growing Mycobacterium Species, M. thermoresistibile, M. fortuitum subsp. acetamidolyticum, M. canariasense, M. brisbanense, and M. novocastrense.</title>
        <authorList>
            <person name="Katahira K."/>
            <person name="Ogura Y."/>
            <person name="Gotoh Y."/>
            <person name="Hayashi T."/>
        </authorList>
    </citation>
    <scope>NUCLEOTIDE SEQUENCE [LARGE SCALE GENOMIC DNA]</scope>
    <source>
        <strain evidence="4 5">JCM18114</strain>
    </source>
</reference>
<sequence>MVVVQVPAAREEIGVRAFPVRLPSGARYWTVLDENLAVVEDADAFLRHVRFGRAGSELTTRSYAGGIALFLRWCARTGRQWQAGVEQLGLFITWLRHAESEPAGVETVSGAMLLAGPGAAPVRGARRINGVLTAVRGFVAHAVASGRAPSGLMPLIYELADDRDLPEQARGEEGRMAWRMRARHRLHEPETVVDRAGDEEIVALLAACRSARDRLIVLLMARAGLRRGELCGLRRGDVHLLTDSRPLGCDMPQPHLHVVRRDNPNGAWAKSRRQRVVPLDFLVVQAFDGYEFERLTVPRAGGSDFVLVNLFREPVGAPMRPDAINELIGACSRRAGIEHMRPHRLRHAFGSNLADSGAGLDEIAALLGHVSMSSSQVYLHPDPARLREAVDRVASPRGLAGAIR</sequence>
<keyword evidence="2" id="KW-0233">DNA recombination</keyword>
<evidence type="ECO:0000256" key="2">
    <source>
        <dbReference type="ARBA" id="ARBA00023172"/>
    </source>
</evidence>
<dbReference type="InterPro" id="IPR011010">
    <property type="entry name" value="DNA_brk_join_enz"/>
</dbReference>
<proteinExistence type="predicted"/>
<keyword evidence="1" id="KW-0238">DNA-binding</keyword>